<dbReference type="InterPro" id="IPR043535">
    <property type="entry name" value="TEDC1"/>
</dbReference>
<accession>A0A8J4T3F2</accession>
<dbReference type="Proteomes" id="UP000748531">
    <property type="component" value="Unassembled WGS sequence"/>
</dbReference>
<dbReference type="AlphaFoldDB" id="A0A8J4T3F2"/>
<dbReference type="PANTHER" id="PTHR35076:SF1">
    <property type="entry name" value="TUBULIN EPSILON AND DELTA COMPLEX PROTEIN 1"/>
    <property type="match status" value="1"/>
</dbReference>
<dbReference type="Pfam" id="PF14970">
    <property type="entry name" value="TEDC1"/>
    <property type="match status" value="1"/>
</dbReference>
<dbReference type="OrthoDB" id="9906141at2759"/>
<protein>
    <recommendedName>
        <fullName evidence="1">Tubulin epsilon and delta complex protein 1 domain-containing protein</fullName>
    </recommendedName>
</protein>
<proteinExistence type="predicted"/>
<feature type="domain" description="Tubulin epsilon and delta complex protein 1" evidence="1">
    <location>
        <begin position="99"/>
        <end position="242"/>
    </location>
</feature>
<dbReference type="EMBL" id="LUCH01006017">
    <property type="protein sequence ID" value="KAF5397618.1"/>
    <property type="molecule type" value="Genomic_DNA"/>
</dbReference>
<comment type="caution">
    <text evidence="2">The sequence shown here is derived from an EMBL/GenBank/DDBJ whole genome shotgun (WGS) entry which is preliminary data.</text>
</comment>
<evidence type="ECO:0000259" key="1">
    <source>
        <dbReference type="Pfam" id="PF14970"/>
    </source>
</evidence>
<organism evidence="2 3">
    <name type="scientific">Paragonimus heterotremus</name>
    <dbReference type="NCBI Taxonomy" id="100268"/>
    <lineage>
        <taxon>Eukaryota</taxon>
        <taxon>Metazoa</taxon>
        <taxon>Spiralia</taxon>
        <taxon>Lophotrochozoa</taxon>
        <taxon>Platyhelminthes</taxon>
        <taxon>Trematoda</taxon>
        <taxon>Digenea</taxon>
        <taxon>Plagiorchiida</taxon>
        <taxon>Troglotremata</taxon>
        <taxon>Troglotrematidae</taxon>
        <taxon>Paragonimus</taxon>
    </lineage>
</organism>
<evidence type="ECO:0000313" key="3">
    <source>
        <dbReference type="Proteomes" id="UP000748531"/>
    </source>
</evidence>
<dbReference type="InterPro" id="IPR027996">
    <property type="entry name" value="TEDC1_dom"/>
</dbReference>
<gene>
    <name evidence="2" type="ORF">PHET_09075</name>
</gene>
<dbReference type="PANTHER" id="PTHR35076">
    <property type="entry name" value="TUBULIN EPSILON AND DELTA COMPLEX PROTEIN 1"/>
    <property type="match status" value="1"/>
</dbReference>
<keyword evidence="3" id="KW-1185">Reference proteome</keyword>
<evidence type="ECO:0000313" key="2">
    <source>
        <dbReference type="EMBL" id="KAF5397618.1"/>
    </source>
</evidence>
<name>A0A8J4T3F2_9TREM</name>
<sequence>MCPTAANIRSSITLFNKLLQLSGFSAYSAEDFRLAKFNDSRSLEPMMRLAYEMLYFTHYNCIDDICHEGFRRFSSSEVGMYIYNQLMALGYSCLPPRSNPSFSSRGLLLAAAWLFDNRGIERKILTLAMGRAFQPKVCDILPACDTSISKATIQQLTWLIGRLRMQLKELWQQRRGVLNEYIKAIQKSPSSTISPLEFLILGDTNGVPDRTKCLDACVEHINILKSWKDQSHIFWRWMQSVFVLHTSENGDFNPDRGQTDLSDLSEINEQFNSLLDKYTDFAEQIGCTTKSSVMSSPLQLEAILSEIDKELEALSVQLEPSQGQHAHFLDPLCLTYTITDCPNAKSKDYCIALADECSKLDALVRHARNLNQLSKKRLSETLQDFAARKFPDILPLYDPATSCNQP</sequence>
<reference evidence="2" key="1">
    <citation type="submission" date="2019-05" db="EMBL/GenBank/DDBJ databases">
        <title>Annotation for the trematode Paragonimus heterotremus.</title>
        <authorList>
            <person name="Choi Y.-J."/>
        </authorList>
    </citation>
    <scope>NUCLEOTIDE SEQUENCE</scope>
    <source>
        <strain evidence="2">LC</strain>
    </source>
</reference>